<dbReference type="Gene3D" id="3.40.50.300">
    <property type="entry name" value="P-loop containing nucleotide triphosphate hydrolases"/>
    <property type="match status" value="1"/>
</dbReference>
<dbReference type="InterPro" id="IPR011703">
    <property type="entry name" value="ATPase_AAA-3"/>
</dbReference>
<dbReference type="InterPro" id="IPR050764">
    <property type="entry name" value="CbbQ/NirQ/NorQ/GpvN"/>
</dbReference>
<feature type="domain" description="ATPase AAA-3" evidence="4">
    <location>
        <begin position="41"/>
        <end position="171"/>
    </location>
</feature>
<dbReference type="InterPro" id="IPR027417">
    <property type="entry name" value="P-loop_NTPase"/>
</dbReference>
<dbReference type="Pfam" id="PF17863">
    <property type="entry name" value="AAA_lid_2"/>
    <property type="match status" value="1"/>
</dbReference>
<evidence type="ECO:0000256" key="1">
    <source>
        <dbReference type="ARBA" id="ARBA00022741"/>
    </source>
</evidence>
<keyword evidence="2" id="KW-0067">ATP-binding</keyword>
<evidence type="ECO:0000256" key="3">
    <source>
        <dbReference type="ARBA" id="ARBA00061607"/>
    </source>
</evidence>
<dbReference type="RefSeq" id="WP_213515409.1">
    <property type="nucleotide sequence ID" value="NZ_BOSE01000004.1"/>
</dbReference>
<dbReference type="SUPFAM" id="SSF52540">
    <property type="entry name" value="P-loop containing nucleoside triphosphate hydrolases"/>
    <property type="match status" value="1"/>
</dbReference>
<dbReference type="PIRSF" id="PIRSF002849">
    <property type="entry name" value="AAA_ATPase_chaperone_MoxR_prd"/>
    <property type="match status" value="1"/>
</dbReference>
<dbReference type="GO" id="GO:0005524">
    <property type="term" value="F:ATP binding"/>
    <property type="evidence" value="ECO:0007669"/>
    <property type="project" value="UniProtKB-KW"/>
</dbReference>
<keyword evidence="7" id="KW-1185">Reference proteome</keyword>
<comment type="similarity">
    <text evidence="3">Belongs to the MoxR family.</text>
</comment>
<dbReference type="GO" id="GO:0016887">
    <property type="term" value="F:ATP hydrolysis activity"/>
    <property type="evidence" value="ECO:0007669"/>
    <property type="project" value="InterPro"/>
</dbReference>
<dbReference type="EMBL" id="BOSE01000004">
    <property type="protein sequence ID" value="GIP16801.1"/>
    <property type="molecule type" value="Genomic_DNA"/>
</dbReference>
<evidence type="ECO:0000313" key="7">
    <source>
        <dbReference type="Proteomes" id="UP000683139"/>
    </source>
</evidence>
<comment type="caution">
    <text evidence="6">The sequence shown here is derived from an EMBL/GenBank/DDBJ whole genome shotgun (WGS) entry which is preliminary data.</text>
</comment>
<evidence type="ECO:0000259" key="4">
    <source>
        <dbReference type="Pfam" id="PF07726"/>
    </source>
</evidence>
<dbReference type="CDD" id="cd00009">
    <property type="entry name" value="AAA"/>
    <property type="match status" value="1"/>
</dbReference>
<dbReference type="PANTHER" id="PTHR42759:SF5">
    <property type="entry name" value="METHANOL DEHYDROGENASE REGULATOR"/>
    <property type="match status" value="1"/>
</dbReference>
<keyword evidence="1" id="KW-0547">Nucleotide-binding</keyword>
<protein>
    <submittedName>
        <fullName evidence="6">Magnesium chelatase</fullName>
    </submittedName>
</protein>
<reference evidence="6" key="1">
    <citation type="submission" date="2021-03" db="EMBL/GenBank/DDBJ databases">
        <title>Antimicrobial resistance genes in bacteria isolated from Japanese honey, and their potential for conferring macrolide and lincosamide resistance in the American foulbrood pathogen Paenibacillus larvae.</title>
        <authorList>
            <person name="Okamoto M."/>
            <person name="Kumagai M."/>
            <person name="Kanamori H."/>
            <person name="Takamatsu D."/>
        </authorList>
    </citation>
    <scope>NUCLEOTIDE SEQUENCE</scope>
    <source>
        <strain evidence="6">J40TS1</strain>
    </source>
</reference>
<organism evidence="6 7">
    <name type="scientific">Paenibacillus montaniterrae</name>
    <dbReference type="NCBI Taxonomy" id="429341"/>
    <lineage>
        <taxon>Bacteria</taxon>
        <taxon>Bacillati</taxon>
        <taxon>Bacillota</taxon>
        <taxon>Bacilli</taxon>
        <taxon>Bacillales</taxon>
        <taxon>Paenibacillaceae</taxon>
        <taxon>Paenibacillus</taxon>
    </lineage>
</organism>
<proteinExistence type="inferred from homology"/>
<dbReference type="AlphaFoldDB" id="A0A919YR41"/>
<dbReference type="FunFam" id="3.40.50.300:FF:000640">
    <property type="entry name" value="MoxR family ATPase"/>
    <property type="match status" value="1"/>
</dbReference>
<dbReference type="Gene3D" id="1.10.8.80">
    <property type="entry name" value="Magnesium chelatase subunit I, C-Terminal domain"/>
    <property type="match status" value="1"/>
</dbReference>
<accession>A0A919YR41</accession>
<dbReference type="Proteomes" id="UP000683139">
    <property type="component" value="Unassembled WGS sequence"/>
</dbReference>
<feature type="domain" description="ChlI/MoxR AAA lid" evidence="5">
    <location>
        <begin position="235"/>
        <end position="305"/>
    </location>
</feature>
<dbReference type="InterPro" id="IPR041628">
    <property type="entry name" value="ChlI/MoxR_AAA_lid"/>
</dbReference>
<name>A0A919YR41_9BACL</name>
<evidence type="ECO:0000256" key="2">
    <source>
        <dbReference type="ARBA" id="ARBA00022840"/>
    </source>
</evidence>
<gene>
    <name evidence="6" type="primary">moxR</name>
    <name evidence="6" type="ORF">J40TS1_24430</name>
</gene>
<evidence type="ECO:0000313" key="6">
    <source>
        <dbReference type="EMBL" id="GIP16801.1"/>
    </source>
</evidence>
<dbReference type="PANTHER" id="PTHR42759">
    <property type="entry name" value="MOXR FAMILY PROTEIN"/>
    <property type="match status" value="1"/>
</dbReference>
<evidence type="ECO:0000259" key="5">
    <source>
        <dbReference type="Pfam" id="PF17863"/>
    </source>
</evidence>
<dbReference type="Pfam" id="PF07726">
    <property type="entry name" value="AAA_3"/>
    <property type="match status" value="1"/>
</dbReference>
<sequence length="318" mass="35242">MNNRSIAMQACNQILQQLSSAILGKENEIERLLIAILAGGHVLLEDVPGTGKTQLVKSLATVLGGQFRRIQCNPDLLPTDITGVSIFHPAEQRFVFRSGPVHTNVLLADEINRATTKTQSALLEAMEEGYVTVDGEGYKLPEPFILLATQNPIEFEGTYSLPEAQLDRFMLKLTLGYPSAKDEQAMIQQIERIHPADHIKPCIEIGQLIHIRQFVDAVHLDDSVAAYLLALIQGTREHVYLRLGASPRSSISLAKAARARAFLHQRDYVIPDDVKLLFPHIIGHRVLPSMEAKMQGVTTEQVLQQLLDATPIPLSVLR</sequence>